<reference evidence="3" key="1">
    <citation type="journal article" date="2011" name="Nat. Biotechnol.">
        <title>The genomic sequence of the Chinese hamster ovary (CHO)-K1 cell line.</title>
        <authorList>
            <person name="Xu X."/>
            <person name="Nagarajan H."/>
            <person name="Lewis N.E."/>
            <person name="Pan S."/>
            <person name="Cai Z."/>
            <person name="Liu X."/>
            <person name="Chen W."/>
            <person name="Xie M."/>
            <person name="Wang W."/>
            <person name="Hammond S."/>
            <person name="Andersen M.R."/>
            <person name="Neff N."/>
            <person name="Passarelli B."/>
            <person name="Koh W."/>
            <person name="Fan H.C."/>
            <person name="Wang J."/>
            <person name="Gui Y."/>
            <person name="Lee K.H."/>
            <person name="Betenbaugh M.J."/>
            <person name="Quake S.R."/>
            <person name="Famili I."/>
            <person name="Palsson B.O."/>
            <person name="Wang J."/>
        </authorList>
    </citation>
    <scope>NUCLEOTIDE SEQUENCE [LARGE SCALE GENOMIC DNA]</scope>
    <source>
        <strain evidence="3">CHO K1 cell line</strain>
    </source>
</reference>
<organism evidence="2 3">
    <name type="scientific">Cricetulus griseus</name>
    <name type="common">Chinese hamster</name>
    <name type="synonym">Cricetulus barabensis griseus</name>
    <dbReference type="NCBI Taxonomy" id="10029"/>
    <lineage>
        <taxon>Eukaryota</taxon>
        <taxon>Metazoa</taxon>
        <taxon>Chordata</taxon>
        <taxon>Craniata</taxon>
        <taxon>Vertebrata</taxon>
        <taxon>Euteleostomi</taxon>
        <taxon>Mammalia</taxon>
        <taxon>Eutheria</taxon>
        <taxon>Euarchontoglires</taxon>
        <taxon>Glires</taxon>
        <taxon>Rodentia</taxon>
        <taxon>Myomorpha</taxon>
        <taxon>Muroidea</taxon>
        <taxon>Cricetidae</taxon>
        <taxon>Cricetinae</taxon>
        <taxon>Cricetulus</taxon>
    </lineage>
</organism>
<dbReference type="AlphaFoldDB" id="G3HP62"/>
<name>G3HP62_CRIGR</name>
<dbReference type="EMBL" id="JH000566">
    <property type="protein sequence ID" value="EGW02884.1"/>
    <property type="molecule type" value="Genomic_DNA"/>
</dbReference>
<feature type="region of interest" description="Disordered" evidence="1">
    <location>
        <begin position="67"/>
        <end position="87"/>
    </location>
</feature>
<dbReference type="Proteomes" id="UP000001075">
    <property type="component" value="Unassembled WGS sequence"/>
</dbReference>
<evidence type="ECO:0000313" key="2">
    <source>
        <dbReference type="EMBL" id="EGW02884.1"/>
    </source>
</evidence>
<accession>G3HP62</accession>
<feature type="region of interest" description="Disordered" evidence="1">
    <location>
        <begin position="26"/>
        <end position="46"/>
    </location>
</feature>
<evidence type="ECO:0000313" key="3">
    <source>
        <dbReference type="Proteomes" id="UP000001075"/>
    </source>
</evidence>
<sequence length="154" mass="17427">MVSFRPCGLMRITAFFRLERSVDRAASEEEHAGPQQAENRSQQALSEPLESRWLKYMDKGCEDQELDRGRAAPKIQPSASAEWPGLPCSPARTRKRCQVHLAIPMPTLTPWGGGSSEQLLEVTKWYSRVVLQWVDKVVLTIRLHAAWQREQGAG</sequence>
<protein>
    <submittedName>
        <fullName evidence="2">UPF0544 protein C5orf45-like</fullName>
    </submittedName>
</protein>
<feature type="compositionally biased region" description="Polar residues" evidence="1">
    <location>
        <begin position="36"/>
        <end position="45"/>
    </location>
</feature>
<evidence type="ECO:0000256" key="1">
    <source>
        <dbReference type="SAM" id="MobiDB-lite"/>
    </source>
</evidence>
<dbReference type="InParanoid" id="G3HP62"/>
<dbReference type="STRING" id="10029.G3HP62"/>
<gene>
    <name evidence="2" type="ORF">I79_012568</name>
</gene>
<proteinExistence type="predicted"/>